<keyword evidence="2" id="KW-1185">Reference proteome</keyword>
<organism evidence="1 2">
    <name type="scientific">Mycena albidolilacea</name>
    <dbReference type="NCBI Taxonomy" id="1033008"/>
    <lineage>
        <taxon>Eukaryota</taxon>
        <taxon>Fungi</taxon>
        <taxon>Dikarya</taxon>
        <taxon>Basidiomycota</taxon>
        <taxon>Agaricomycotina</taxon>
        <taxon>Agaricomycetes</taxon>
        <taxon>Agaricomycetidae</taxon>
        <taxon>Agaricales</taxon>
        <taxon>Marasmiineae</taxon>
        <taxon>Mycenaceae</taxon>
        <taxon>Mycena</taxon>
    </lineage>
</organism>
<evidence type="ECO:0000313" key="2">
    <source>
        <dbReference type="Proteomes" id="UP001218218"/>
    </source>
</evidence>
<feature type="non-terminal residue" evidence="1">
    <location>
        <position position="112"/>
    </location>
</feature>
<dbReference type="Proteomes" id="UP001218218">
    <property type="component" value="Unassembled WGS sequence"/>
</dbReference>
<proteinExistence type="predicted"/>
<name>A0AAD6ZCF7_9AGAR</name>
<comment type="caution">
    <text evidence="1">The sequence shown here is derived from an EMBL/GenBank/DDBJ whole genome shotgun (WGS) entry which is preliminary data.</text>
</comment>
<reference evidence="1" key="1">
    <citation type="submission" date="2023-03" db="EMBL/GenBank/DDBJ databases">
        <title>Massive genome expansion in bonnet fungi (Mycena s.s.) driven by repeated elements and novel gene families across ecological guilds.</title>
        <authorList>
            <consortium name="Lawrence Berkeley National Laboratory"/>
            <person name="Harder C.B."/>
            <person name="Miyauchi S."/>
            <person name="Viragh M."/>
            <person name="Kuo A."/>
            <person name="Thoen E."/>
            <person name="Andreopoulos B."/>
            <person name="Lu D."/>
            <person name="Skrede I."/>
            <person name="Drula E."/>
            <person name="Henrissat B."/>
            <person name="Morin E."/>
            <person name="Kohler A."/>
            <person name="Barry K."/>
            <person name="LaButti K."/>
            <person name="Morin E."/>
            <person name="Salamov A."/>
            <person name="Lipzen A."/>
            <person name="Mereny Z."/>
            <person name="Hegedus B."/>
            <person name="Baldrian P."/>
            <person name="Stursova M."/>
            <person name="Weitz H."/>
            <person name="Taylor A."/>
            <person name="Grigoriev I.V."/>
            <person name="Nagy L.G."/>
            <person name="Martin F."/>
            <person name="Kauserud H."/>
        </authorList>
    </citation>
    <scope>NUCLEOTIDE SEQUENCE</scope>
    <source>
        <strain evidence="1">CBHHK002</strain>
    </source>
</reference>
<evidence type="ECO:0000313" key="1">
    <source>
        <dbReference type="EMBL" id="KAJ7315745.1"/>
    </source>
</evidence>
<sequence length="112" mass="12829">EVPETTEEPPACFLFLYPQKDFKTGPSSYRWPDCPTYWSLDPSGADRLSTEAATRLGFPSFHCTTEIRGQSWDASVYEGLQKFHQGKGFDPYTQDLARHLRYPLYELASRGD</sequence>
<accession>A0AAD6ZCF7</accession>
<dbReference type="AlphaFoldDB" id="A0AAD6ZCF7"/>
<gene>
    <name evidence="1" type="ORF">DFH08DRAFT_653076</name>
</gene>
<dbReference type="EMBL" id="JARIHO010000060">
    <property type="protein sequence ID" value="KAJ7315745.1"/>
    <property type="molecule type" value="Genomic_DNA"/>
</dbReference>
<feature type="non-terminal residue" evidence="1">
    <location>
        <position position="1"/>
    </location>
</feature>
<protein>
    <submittedName>
        <fullName evidence="1">Uncharacterized protein</fullName>
    </submittedName>
</protein>